<keyword evidence="1" id="KW-0547">Nucleotide-binding</keyword>
<reference evidence="5" key="1">
    <citation type="journal article" date="2018" name="Nat. Genet.">
        <title>Extensive intraspecific gene order and gene structural variations between Mo17 and other maize genomes.</title>
        <authorList>
            <person name="Sun S."/>
            <person name="Zhou Y."/>
            <person name="Chen J."/>
            <person name="Shi J."/>
            <person name="Zhao H."/>
            <person name="Zhao H."/>
            <person name="Song W."/>
            <person name="Zhang M."/>
            <person name="Cui Y."/>
            <person name="Dong X."/>
            <person name="Liu H."/>
            <person name="Ma X."/>
            <person name="Jiao Y."/>
            <person name="Wang B."/>
            <person name="Wei X."/>
            <person name="Stein J.C."/>
            <person name="Glaubitz J.C."/>
            <person name="Lu F."/>
            <person name="Yu G."/>
            <person name="Liang C."/>
            <person name="Fengler K."/>
            <person name="Li B."/>
            <person name="Rafalski A."/>
            <person name="Schnable P.S."/>
            <person name="Ware D.H."/>
            <person name="Buckler E.S."/>
            <person name="Lai J."/>
        </authorList>
    </citation>
    <scope>NUCLEOTIDE SEQUENCE [LARGE SCALE GENOMIC DNA]</scope>
    <source>
        <tissue evidence="5">Seedling</tissue>
    </source>
</reference>
<accession>A0A3L6DQ89</accession>
<feature type="region of interest" description="Disordered" evidence="3">
    <location>
        <begin position="1"/>
        <end position="33"/>
    </location>
</feature>
<keyword evidence="2" id="KW-0067">ATP-binding</keyword>
<dbReference type="PANTHER" id="PTHR11638:SF185">
    <property type="entry name" value="ATP-DEPENDENT CLP PROTEASE ATP-BINDING SUBUNIT"/>
    <property type="match status" value="1"/>
</dbReference>
<feature type="compositionally biased region" description="Low complexity" evidence="3">
    <location>
        <begin position="1"/>
        <end position="18"/>
    </location>
</feature>
<dbReference type="EMBL" id="NCVQ01000009">
    <property type="protein sequence ID" value="PWZ10866.1"/>
    <property type="molecule type" value="Genomic_DNA"/>
</dbReference>
<dbReference type="InterPro" id="IPR050130">
    <property type="entry name" value="ClpA_ClpB"/>
</dbReference>
<evidence type="ECO:0000313" key="5">
    <source>
        <dbReference type="EMBL" id="PWZ10866.1"/>
    </source>
</evidence>
<dbReference type="Pfam" id="PF17871">
    <property type="entry name" value="AAA_lid_9"/>
    <property type="match status" value="1"/>
</dbReference>
<comment type="caution">
    <text evidence="5">The sequence shown here is derived from an EMBL/GenBank/DDBJ whole genome shotgun (WGS) entry which is preliminary data.</text>
</comment>
<evidence type="ECO:0000256" key="3">
    <source>
        <dbReference type="SAM" id="MobiDB-lite"/>
    </source>
</evidence>
<evidence type="ECO:0000259" key="4">
    <source>
        <dbReference type="Pfam" id="PF17871"/>
    </source>
</evidence>
<organism evidence="5">
    <name type="scientific">Zea mays</name>
    <name type="common">Maize</name>
    <dbReference type="NCBI Taxonomy" id="4577"/>
    <lineage>
        <taxon>Eukaryota</taxon>
        <taxon>Viridiplantae</taxon>
        <taxon>Streptophyta</taxon>
        <taxon>Embryophyta</taxon>
        <taxon>Tracheophyta</taxon>
        <taxon>Spermatophyta</taxon>
        <taxon>Magnoliopsida</taxon>
        <taxon>Liliopsida</taxon>
        <taxon>Poales</taxon>
        <taxon>Poaceae</taxon>
        <taxon>PACMAD clade</taxon>
        <taxon>Panicoideae</taxon>
        <taxon>Andropogonodae</taxon>
        <taxon>Andropogoneae</taxon>
        <taxon>Tripsacinae</taxon>
        <taxon>Zea</taxon>
    </lineage>
</organism>
<gene>
    <name evidence="5" type="primary">CLPD2_5</name>
    <name evidence="5" type="ORF">Zm00014a_036362</name>
</gene>
<evidence type="ECO:0000256" key="1">
    <source>
        <dbReference type="ARBA" id="ARBA00022741"/>
    </source>
</evidence>
<name>A0A3L6DQ89_MAIZE</name>
<dbReference type="Proteomes" id="UP000251960">
    <property type="component" value="Chromosome 8"/>
</dbReference>
<dbReference type="InterPro" id="IPR041546">
    <property type="entry name" value="ClpA/ClpB_AAA_lid"/>
</dbReference>
<sequence>MVAHSASAAAAMAGHSQSPPARPKLNPVWPQPSIRGSKKEDAVKILLGLREKYETYHKCKYTLEGINAALYLSARYIPDRHLPDKAIDLIDEAGSIARMESFKRKKEEQCSILSKSPNEYWQEIRAVQSTHEVALANRLKYSLDENDKEDGVNIEVIGDNKIASPSMPPTSINIWWSQKCGDLNLYKVRLNISANSCILV</sequence>
<feature type="domain" description="ClpA/ClpB AAA lid" evidence="4">
    <location>
        <begin position="39"/>
        <end position="139"/>
    </location>
</feature>
<dbReference type="ExpressionAtlas" id="A0A3L6DQ89">
    <property type="expression patterns" value="baseline and differential"/>
</dbReference>
<dbReference type="PANTHER" id="PTHR11638">
    <property type="entry name" value="ATP-DEPENDENT CLP PROTEASE"/>
    <property type="match status" value="1"/>
</dbReference>
<dbReference type="Gene3D" id="4.10.860.10">
    <property type="entry name" value="UVR domain"/>
    <property type="match status" value="1"/>
</dbReference>
<dbReference type="InterPro" id="IPR027417">
    <property type="entry name" value="P-loop_NTPase"/>
</dbReference>
<evidence type="ECO:0000256" key="2">
    <source>
        <dbReference type="ARBA" id="ARBA00022840"/>
    </source>
</evidence>
<dbReference type="SUPFAM" id="SSF52540">
    <property type="entry name" value="P-loop containing nucleoside triphosphate hydrolases"/>
    <property type="match status" value="1"/>
</dbReference>
<proteinExistence type="predicted"/>
<dbReference type="AlphaFoldDB" id="A0A3L6DQ89"/>
<protein>
    <submittedName>
        <fullName evidence="5">Chaperone protein ClpD2, chloroplastic</fullName>
    </submittedName>
</protein>
<dbReference type="Gene3D" id="1.10.8.60">
    <property type="match status" value="1"/>
</dbReference>
<dbReference type="GO" id="GO:0005524">
    <property type="term" value="F:ATP binding"/>
    <property type="evidence" value="ECO:0007669"/>
    <property type="project" value="UniProtKB-KW"/>
</dbReference>